<dbReference type="GO" id="GO:0006357">
    <property type="term" value="P:regulation of transcription by RNA polymerase II"/>
    <property type="evidence" value="ECO:0007669"/>
    <property type="project" value="InterPro"/>
</dbReference>
<dbReference type="EMBL" id="CAUWAG010000013">
    <property type="protein sequence ID" value="CAJ2510199.1"/>
    <property type="molecule type" value="Genomic_DNA"/>
</dbReference>
<keyword evidence="5 6" id="KW-0539">Nucleus</keyword>
<evidence type="ECO:0000313" key="9">
    <source>
        <dbReference type="Proteomes" id="UP001295740"/>
    </source>
</evidence>
<comment type="subcellular location">
    <subcellularLocation>
        <location evidence="1 6">Nucleus</location>
    </subcellularLocation>
</comment>
<evidence type="ECO:0000256" key="3">
    <source>
        <dbReference type="ARBA" id="ARBA00023015"/>
    </source>
</evidence>
<reference evidence="8" key="1">
    <citation type="submission" date="2023-10" db="EMBL/GenBank/DDBJ databases">
        <authorList>
            <person name="Hackl T."/>
        </authorList>
    </citation>
    <scope>NUCLEOTIDE SEQUENCE</scope>
</reference>
<keyword evidence="6" id="KW-0010">Activator</keyword>
<evidence type="ECO:0000313" key="8">
    <source>
        <dbReference type="EMBL" id="CAJ2510199.1"/>
    </source>
</evidence>
<dbReference type="GO" id="GO:0016592">
    <property type="term" value="C:mediator complex"/>
    <property type="evidence" value="ECO:0007669"/>
    <property type="project" value="InterPro"/>
</dbReference>
<comment type="subunit">
    <text evidence="6">Component of the Mediator complex.</text>
</comment>
<proteinExistence type="inferred from homology"/>
<name>A0AAI8VT70_9PEZI</name>
<evidence type="ECO:0000256" key="7">
    <source>
        <dbReference type="SAM" id="MobiDB-lite"/>
    </source>
</evidence>
<dbReference type="InterPro" id="IPR019145">
    <property type="entry name" value="Mediator_Med10"/>
</dbReference>
<evidence type="ECO:0000256" key="5">
    <source>
        <dbReference type="ARBA" id="ARBA00023242"/>
    </source>
</evidence>
<dbReference type="Proteomes" id="UP001295740">
    <property type="component" value="Unassembled WGS sequence"/>
</dbReference>
<comment type="function">
    <text evidence="6">Component of the Mediator complex, a coactivator involved in the regulated transcription of nearly all RNA polymerase II-dependent genes. Mediator functions as a bridge to convey information from gene-specific regulatory proteins to the basal RNA polymerase II transcription machinery. Mediator is recruited to promoters by direct interactions with regulatory proteins and serves as a scaffold for the assembly of a functional preinitiation complex with RNA polymerase II and the general transcription factors.</text>
</comment>
<protein>
    <recommendedName>
        <fullName evidence="6">Mediator of RNA polymerase II transcription subunit 10</fullName>
    </recommendedName>
    <alternativeName>
        <fullName evidence="6">Mediator complex subunit 10</fullName>
    </alternativeName>
</protein>
<evidence type="ECO:0000256" key="4">
    <source>
        <dbReference type="ARBA" id="ARBA00023163"/>
    </source>
</evidence>
<evidence type="ECO:0000256" key="1">
    <source>
        <dbReference type="ARBA" id="ARBA00004123"/>
    </source>
</evidence>
<sequence>MAPVACADHNVLEQQLKDTIQSLHNVMVQVSAYDTATASSSTSPISTPVTSIYGGPNSNPNNPNSTSNLTTGAGAARPSRDVIATELTALQRSLATVHRTASTPTPDEALPHIPPELIQYVDNGRNPDIYTREFVELVRRNNQLMRGKQDAFASFRDVLAGEMERAMPELREDAAHVVVATGGRQR</sequence>
<comment type="similarity">
    <text evidence="2 6">Belongs to the Mediator complex subunit 10 family.</text>
</comment>
<gene>
    <name evidence="6" type="primary">MED10</name>
    <name evidence="8" type="ORF">KHLLAP_LOCUS10667</name>
</gene>
<evidence type="ECO:0000256" key="2">
    <source>
        <dbReference type="ARBA" id="ARBA00005389"/>
    </source>
</evidence>
<keyword evidence="3 6" id="KW-0805">Transcription regulation</keyword>
<dbReference type="AlphaFoldDB" id="A0AAI8VT70"/>
<keyword evidence="9" id="KW-1185">Reference proteome</keyword>
<dbReference type="GO" id="GO:0003712">
    <property type="term" value="F:transcription coregulator activity"/>
    <property type="evidence" value="ECO:0007669"/>
    <property type="project" value="InterPro"/>
</dbReference>
<feature type="region of interest" description="Disordered" evidence="7">
    <location>
        <begin position="36"/>
        <end position="77"/>
    </location>
</feature>
<dbReference type="Pfam" id="PF09748">
    <property type="entry name" value="Med10"/>
    <property type="match status" value="1"/>
</dbReference>
<accession>A0AAI8VT70</accession>
<organism evidence="8 9">
    <name type="scientific">Anthostomella pinea</name>
    <dbReference type="NCBI Taxonomy" id="933095"/>
    <lineage>
        <taxon>Eukaryota</taxon>
        <taxon>Fungi</taxon>
        <taxon>Dikarya</taxon>
        <taxon>Ascomycota</taxon>
        <taxon>Pezizomycotina</taxon>
        <taxon>Sordariomycetes</taxon>
        <taxon>Xylariomycetidae</taxon>
        <taxon>Xylariales</taxon>
        <taxon>Xylariaceae</taxon>
        <taxon>Anthostomella</taxon>
    </lineage>
</organism>
<evidence type="ECO:0000256" key="6">
    <source>
        <dbReference type="RuleBase" id="RU364146"/>
    </source>
</evidence>
<feature type="compositionally biased region" description="Low complexity" evidence="7">
    <location>
        <begin position="36"/>
        <end position="72"/>
    </location>
</feature>
<keyword evidence="4 6" id="KW-0804">Transcription</keyword>
<comment type="caution">
    <text evidence="8">The sequence shown here is derived from an EMBL/GenBank/DDBJ whole genome shotgun (WGS) entry which is preliminary data.</text>
</comment>